<organism evidence="2 3">
    <name type="scientific">Chloropicon primus</name>
    <dbReference type="NCBI Taxonomy" id="1764295"/>
    <lineage>
        <taxon>Eukaryota</taxon>
        <taxon>Viridiplantae</taxon>
        <taxon>Chlorophyta</taxon>
        <taxon>Chloropicophyceae</taxon>
        <taxon>Chloropicales</taxon>
        <taxon>Chloropicaceae</taxon>
        <taxon>Chloropicon</taxon>
    </lineage>
</organism>
<dbReference type="EMBL" id="CP031039">
    <property type="protein sequence ID" value="QDZ21657.1"/>
    <property type="molecule type" value="Genomic_DNA"/>
</dbReference>
<dbReference type="GO" id="GO:0006623">
    <property type="term" value="P:protein targeting to vacuole"/>
    <property type="evidence" value="ECO:0007669"/>
    <property type="project" value="TreeGrafter"/>
</dbReference>
<dbReference type="GO" id="GO:0007039">
    <property type="term" value="P:protein catabolic process in the vacuole"/>
    <property type="evidence" value="ECO:0007669"/>
    <property type="project" value="TreeGrafter"/>
</dbReference>
<dbReference type="GO" id="GO:0045721">
    <property type="term" value="P:negative regulation of gluconeogenesis"/>
    <property type="evidence" value="ECO:0007669"/>
    <property type="project" value="TreeGrafter"/>
</dbReference>
<dbReference type="PANTHER" id="PTHR14534:SF3">
    <property type="entry name" value="GID COMPLEX SUBUNIT 4 HOMOLOG"/>
    <property type="match status" value="1"/>
</dbReference>
<dbReference type="GO" id="GO:0034657">
    <property type="term" value="C:GID complex"/>
    <property type="evidence" value="ECO:0007669"/>
    <property type="project" value="TreeGrafter"/>
</dbReference>
<reference evidence="2 3" key="1">
    <citation type="submission" date="2018-07" db="EMBL/GenBank/DDBJ databases">
        <title>The complete nuclear genome of the prasinophyte Chloropicon primus (CCMP1205).</title>
        <authorList>
            <person name="Pombert J.-F."/>
            <person name="Otis C."/>
            <person name="Turmel M."/>
            <person name="Lemieux C."/>
        </authorList>
    </citation>
    <scope>NUCLEOTIDE SEQUENCE [LARGE SCALE GENOMIC DNA]</scope>
    <source>
        <strain evidence="2 3">CCMP1205</strain>
    </source>
</reference>
<keyword evidence="3" id="KW-1185">Reference proteome</keyword>
<dbReference type="STRING" id="1764295.A0A5B8MMN6"/>
<dbReference type="Proteomes" id="UP000316726">
    <property type="component" value="Chromosome 6"/>
</dbReference>
<evidence type="ECO:0000256" key="1">
    <source>
        <dbReference type="ARBA" id="ARBA00061469"/>
    </source>
</evidence>
<evidence type="ECO:0000313" key="3">
    <source>
        <dbReference type="Proteomes" id="UP000316726"/>
    </source>
</evidence>
<dbReference type="GO" id="GO:0005773">
    <property type="term" value="C:vacuole"/>
    <property type="evidence" value="ECO:0007669"/>
    <property type="project" value="GOC"/>
</dbReference>
<protein>
    <submittedName>
        <fullName evidence="2">Vacuolar import/degradation protein Vid24</fullName>
    </submittedName>
</protein>
<comment type="similarity">
    <text evidence="1">Belongs to the GID4/VID24 family.</text>
</comment>
<accession>A0A5B8MMN6</accession>
<dbReference type="InterPro" id="IPR018618">
    <property type="entry name" value="GID4/10-like"/>
</dbReference>
<evidence type="ECO:0000313" key="2">
    <source>
        <dbReference type="EMBL" id="QDZ21657.1"/>
    </source>
</evidence>
<dbReference type="OrthoDB" id="62at2759"/>
<dbReference type="AlphaFoldDB" id="A0A5B8MMN6"/>
<gene>
    <name evidence="2" type="ORF">A3770_06p41750</name>
</gene>
<dbReference type="GO" id="GO:0043161">
    <property type="term" value="P:proteasome-mediated ubiquitin-dependent protein catabolic process"/>
    <property type="evidence" value="ECO:0007669"/>
    <property type="project" value="TreeGrafter"/>
</dbReference>
<dbReference type="PANTHER" id="PTHR14534">
    <property type="entry name" value="VACUOLAR IMPORT AND DEGRADATION PROTEIN 24"/>
    <property type="match status" value="1"/>
</dbReference>
<dbReference type="Pfam" id="PF09783">
    <property type="entry name" value="Vac_ImportDeg"/>
    <property type="match status" value="1"/>
</dbReference>
<sequence>MAAMASELMSLDEELTENMRRYRTSTAYRASHGGGYSDATVDLEALLRSPSEAQDSIMMSLDDACAEMEMPELDNSLRAASASSSLGMLVFSTLQNLRGRQDLSTPVRRGVRAVRQAAYQAARKKERRGGLTRVDLSTENFSRRTPLQPCTFLEPGMTFEGVQRVSSSSSPSESWDLKITVEERNFAKGYVCGTMYAKGFNCGSGESEPVATFWEGQLIDNVNYSFYTQNWGASKAIDREHWTKLAPFSDIFSNSEEGGKVADHNNAQEPVDLANQPYIYMRLKEKYFLNDEPGGNLTIAGFYYLCISRATGEMTGYYFDPNSTPFQRVSLQVTYEGSRGFISAGGDLI</sequence>
<name>A0A5B8MMN6_9CHLO</name>
<proteinExistence type="inferred from homology"/>